<protein>
    <submittedName>
        <fullName evidence="1">Uncharacterized protein</fullName>
    </submittedName>
</protein>
<reference evidence="1 2" key="1">
    <citation type="journal article" date="2014" name="Agronomy (Basel)">
        <title>A Draft Genome Sequence for Ensete ventricosum, the Drought-Tolerant Tree Against Hunger.</title>
        <authorList>
            <person name="Harrison J."/>
            <person name="Moore K.A."/>
            <person name="Paszkiewicz K."/>
            <person name="Jones T."/>
            <person name="Grant M."/>
            <person name="Ambacheew D."/>
            <person name="Muzemil S."/>
            <person name="Studholme D.J."/>
        </authorList>
    </citation>
    <scope>NUCLEOTIDE SEQUENCE [LARGE SCALE GENOMIC DNA]</scope>
</reference>
<gene>
    <name evidence="1" type="ORF">B296_00055229</name>
</gene>
<comment type="caution">
    <text evidence="1">The sequence shown here is derived from an EMBL/GenBank/DDBJ whole genome shotgun (WGS) entry which is preliminary data.</text>
</comment>
<name>A0A426Y155_ENSVE</name>
<sequence>MRRRGRREVLLLLAWGPSIEREIDRQRSKSIVDSQNRLSTTEIDRRQSILAVSPGSGRSVYWSVVGSVHIGRYSALPLGKGVAQRSGHQRLAFRGMTNALREMHQDDDKQARKNA</sequence>
<proteinExistence type="predicted"/>
<organism evidence="1 2">
    <name type="scientific">Ensete ventricosum</name>
    <name type="common">Abyssinian banana</name>
    <name type="synonym">Musa ensete</name>
    <dbReference type="NCBI Taxonomy" id="4639"/>
    <lineage>
        <taxon>Eukaryota</taxon>
        <taxon>Viridiplantae</taxon>
        <taxon>Streptophyta</taxon>
        <taxon>Embryophyta</taxon>
        <taxon>Tracheophyta</taxon>
        <taxon>Spermatophyta</taxon>
        <taxon>Magnoliopsida</taxon>
        <taxon>Liliopsida</taxon>
        <taxon>Zingiberales</taxon>
        <taxon>Musaceae</taxon>
        <taxon>Ensete</taxon>
    </lineage>
</organism>
<dbReference type="Proteomes" id="UP000287651">
    <property type="component" value="Unassembled WGS sequence"/>
</dbReference>
<dbReference type="AlphaFoldDB" id="A0A426Y155"/>
<accession>A0A426Y155</accession>
<dbReference type="EMBL" id="AMZH03015927">
    <property type="protein sequence ID" value="RRT45301.1"/>
    <property type="molecule type" value="Genomic_DNA"/>
</dbReference>
<evidence type="ECO:0000313" key="2">
    <source>
        <dbReference type="Proteomes" id="UP000287651"/>
    </source>
</evidence>
<evidence type="ECO:0000313" key="1">
    <source>
        <dbReference type="EMBL" id="RRT45301.1"/>
    </source>
</evidence>